<accession>G0TY15</accession>
<feature type="compositionally biased region" description="Basic residues" evidence="1">
    <location>
        <begin position="14"/>
        <end position="28"/>
    </location>
</feature>
<proteinExistence type="predicted"/>
<sequence length="314" mass="34906">MNSESKLGHEGHNIRYRRGRRNIQKRERRTTSEQNADDSEILNPVNGAVEDSTNTTEDNMLVYAQEQEFLQWIEMGNAFDISCIVRDVVSQFSAQETILAGGRVAQRLATSQGQRVCNAFPLADAVGAAEKYLTHCHGYVDAYTTKARSTIENAKCVMEASKKRVCNTRNALLKRAMRCLKTAKTLRNKMGDLVETGKPHLAELGKTGKRAVTERDAHLLLTAAAQATACLIFVVRLSTNEACKNTRVRSTVESLQGSSCARLTSTLLKNFDMASVESLPVVGPRLADVATTFLQEVRDYSWNQERRTQAMTAR</sequence>
<evidence type="ECO:0000313" key="2">
    <source>
        <dbReference type="EMBL" id="CCC48860.1"/>
    </source>
</evidence>
<dbReference type="VEuPathDB" id="TriTrypDB:TvY486_0701970"/>
<protein>
    <submittedName>
        <fullName evidence="2">Uncharacterized protein</fullName>
    </submittedName>
</protein>
<feature type="region of interest" description="Disordered" evidence="1">
    <location>
        <begin position="1"/>
        <end position="53"/>
    </location>
</feature>
<dbReference type="EMBL" id="HE573023">
    <property type="protein sequence ID" value="CCC48860.1"/>
    <property type="molecule type" value="Genomic_DNA"/>
</dbReference>
<evidence type="ECO:0000256" key="1">
    <source>
        <dbReference type="SAM" id="MobiDB-lite"/>
    </source>
</evidence>
<gene>
    <name evidence="2" type="ORF">TVY486_0701970</name>
</gene>
<reference evidence="2" key="1">
    <citation type="journal article" date="2012" name="Proc. Natl. Acad. Sci. U.S.A.">
        <title>Antigenic diversity is generated by distinct evolutionary mechanisms in African trypanosome species.</title>
        <authorList>
            <person name="Jackson A.P."/>
            <person name="Berry A."/>
            <person name="Aslett M."/>
            <person name="Allison H.C."/>
            <person name="Burton P."/>
            <person name="Vavrova-Anderson J."/>
            <person name="Brown R."/>
            <person name="Browne H."/>
            <person name="Corton N."/>
            <person name="Hauser H."/>
            <person name="Gamble J."/>
            <person name="Gilderthorp R."/>
            <person name="Marcello L."/>
            <person name="McQuillan J."/>
            <person name="Otto T.D."/>
            <person name="Quail M.A."/>
            <person name="Sanders M.J."/>
            <person name="van Tonder A."/>
            <person name="Ginger M.L."/>
            <person name="Field M.C."/>
            <person name="Barry J.D."/>
            <person name="Hertz-Fowler C."/>
            <person name="Berriman M."/>
        </authorList>
    </citation>
    <scope>NUCLEOTIDE SEQUENCE</scope>
    <source>
        <strain evidence="2">Y486</strain>
    </source>
</reference>
<name>G0TY15_TRYVY</name>
<organism evidence="2">
    <name type="scientific">Trypanosoma vivax (strain Y486)</name>
    <dbReference type="NCBI Taxonomy" id="1055687"/>
    <lineage>
        <taxon>Eukaryota</taxon>
        <taxon>Discoba</taxon>
        <taxon>Euglenozoa</taxon>
        <taxon>Kinetoplastea</taxon>
        <taxon>Metakinetoplastina</taxon>
        <taxon>Trypanosomatida</taxon>
        <taxon>Trypanosomatidae</taxon>
        <taxon>Trypanosoma</taxon>
        <taxon>Duttonella</taxon>
    </lineage>
</organism>
<feature type="compositionally biased region" description="Basic and acidic residues" evidence="1">
    <location>
        <begin position="1"/>
        <end position="13"/>
    </location>
</feature>
<dbReference type="AlphaFoldDB" id="G0TY15"/>
<dbReference type="OMA" id="HEGHNIR"/>